<dbReference type="EMBL" id="RSDW01000001">
    <property type="protein sequence ID" value="RSL17836.1"/>
    <property type="molecule type" value="Genomic_DNA"/>
</dbReference>
<dbReference type="PANTHER" id="PTHR10742">
    <property type="entry name" value="FLAVIN MONOAMINE OXIDASE"/>
    <property type="match status" value="1"/>
</dbReference>
<keyword evidence="7" id="KW-0073">Auxin biosynthesis</keyword>
<evidence type="ECO:0000256" key="1">
    <source>
        <dbReference type="ARBA" id="ARBA00001974"/>
    </source>
</evidence>
<dbReference type="SUPFAM" id="SSF54373">
    <property type="entry name" value="FAD-linked reductases, C-terminal domain"/>
    <property type="match status" value="1"/>
</dbReference>
<feature type="binding site" evidence="9">
    <location>
        <begin position="35"/>
        <end position="36"/>
    </location>
    <ligand>
        <name>FAD</name>
        <dbReference type="ChEBI" id="CHEBI:57692"/>
    </ligand>
</feature>
<comment type="cofactor">
    <cofactor evidence="1">
        <name>FAD</name>
        <dbReference type="ChEBI" id="CHEBI:57692"/>
    </cofactor>
</comment>
<evidence type="ECO:0000259" key="10">
    <source>
        <dbReference type="Pfam" id="PF01593"/>
    </source>
</evidence>
<dbReference type="Gene3D" id="3.50.50.60">
    <property type="entry name" value="FAD/NAD(P)-binding domain"/>
    <property type="match status" value="1"/>
</dbReference>
<dbReference type="InterPro" id="IPR050281">
    <property type="entry name" value="Flavin_monoamine_oxidase"/>
</dbReference>
<protein>
    <recommendedName>
        <fullName evidence="5">Tryptophan 2-monooxygenase</fullName>
        <ecNumber evidence="4">1.13.12.3</ecNumber>
    </recommendedName>
</protein>
<evidence type="ECO:0000256" key="4">
    <source>
        <dbReference type="ARBA" id="ARBA00012535"/>
    </source>
</evidence>
<dbReference type="Proteomes" id="UP000269669">
    <property type="component" value="Unassembled WGS sequence"/>
</dbReference>
<feature type="domain" description="Amine oxidase" evidence="10">
    <location>
        <begin position="138"/>
        <end position="425"/>
    </location>
</feature>
<organism evidence="11 12">
    <name type="scientific">Edaphobacter aggregans</name>
    <dbReference type="NCBI Taxonomy" id="570835"/>
    <lineage>
        <taxon>Bacteria</taxon>
        <taxon>Pseudomonadati</taxon>
        <taxon>Acidobacteriota</taxon>
        <taxon>Terriglobia</taxon>
        <taxon>Terriglobales</taxon>
        <taxon>Acidobacteriaceae</taxon>
        <taxon>Edaphobacter</taxon>
    </lineage>
</organism>
<feature type="domain" description="Amine oxidase" evidence="10">
    <location>
        <begin position="15"/>
        <end position="133"/>
    </location>
</feature>
<dbReference type="PANTHER" id="PTHR10742:SF410">
    <property type="entry name" value="LYSINE-SPECIFIC HISTONE DEMETHYLASE 2"/>
    <property type="match status" value="1"/>
</dbReference>
<feature type="binding site" evidence="9">
    <location>
        <position position="399"/>
    </location>
    <ligand>
        <name>FAD</name>
        <dbReference type="ChEBI" id="CHEBI:57692"/>
    </ligand>
</feature>
<dbReference type="RefSeq" id="WP_125486267.1">
    <property type="nucleotide sequence ID" value="NZ_RSDW01000001.1"/>
</dbReference>
<dbReference type="OrthoDB" id="56323at2"/>
<dbReference type="InterPro" id="IPR036188">
    <property type="entry name" value="FAD/NAD-bd_sf"/>
</dbReference>
<dbReference type="PRINTS" id="PR00757">
    <property type="entry name" value="AMINEOXDASEF"/>
</dbReference>
<dbReference type="GO" id="GO:0050361">
    <property type="term" value="F:tryptophan 2-monooxygenase activity"/>
    <property type="evidence" value="ECO:0007669"/>
    <property type="project" value="UniProtKB-EC"/>
</dbReference>
<evidence type="ECO:0000313" key="11">
    <source>
        <dbReference type="EMBL" id="RSL17836.1"/>
    </source>
</evidence>
<sequence>MADTNTEVLIIGAGMAGLTAARALAESGVSVLVLEAQDRIGGRIHTQHIGNEAIELGAEFIHGRAPELWALIEEAGLETYERGGAQICFDDSGLNACSAELFDLFDPLEKLENFTGPDLTFAEYLDREAIPAEDRPSTISYVEGFNAADHRQISAASLGAQQKAEESIEGDSSYRLRDGYDQLPAYLAKRIAEYKSTIRLATPVRELRWQPNHVEAITDTGTFTAQRAIITLPLGVLQSGSVTITPQPANIFEAASRLRMGNAFRFTLLFREPFWKHLAHPPAIADLSFLFSFTEMPPVWWTPHPEPSNTITGWVGGPRSAKLANLSPDDLAIQACTSLAKIFSLEPAQIQSQLLSIHTHNWRDDPYSLGAYSYVASGGLDAPLQMSEPVANTLFFAGEHTDTTGHWGTVHAAMRSGLRAAAQILSIT</sequence>
<evidence type="ECO:0000256" key="5">
    <source>
        <dbReference type="ARBA" id="ARBA00017871"/>
    </source>
</evidence>
<proteinExistence type="inferred from homology"/>
<dbReference type="EC" id="1.13.12.3" evidence="4"/>
<reference evidence="11 12" key="1">
    <citation type="submission" date="2018-12" db="EMBL/GenBank/DDBJ databases">
        <title>Sequencing of bacterial isolates from soil warming experiment in Harvard Forest, Massachusetts, USA.</title>
        <authorList>
            <person name="Deangelis K."/>
        </authorList>
    </citation>
    <scope>NUCLEOTIDE SEQUENCE [LARGE SCALE GENOMIC DNA]</scope>
    <source>
        <strain evidence="11 12">EB153</strain>
    </source>
</reference>
<dbReference type="AlphaFoldDB" id="A0A428MLT3"/>
<evidence type="ECO:0000256" key="8">
    <source>
        <dbReference type="ARBA" id="ARBA00047321"/>
    </source>
</evidence>
<evidence type="ECO:0000256" key="6">
    <source>
        <dbReference type="ARBA" id="ARBA00023002"/>
    </source>
</evidence>
<comment type="similarity">
    <text evidence="3">Belongs to the tryptophan 2-monooxygenase family.</text>
</comment>
<evidence type="ECO:0000256" key="2">
    <source>
        <dbReference type="ARBA" id="ARBA00004814"/>
    </source>
</evidence>
<evidence type="ECO:0000256" key="7">
    <source>
        <dbReference type="ARBA" id="ARBA00023070"/>
    </source>
</evidence>
<keyword evidence="12" id="KW-1185">Reference proteome</keyword>
<dbReference type="InterPro" id="IPR001613">
    <property type="entry name" value="Flavin_amine_oxidase"/>
</dbReference>
<evidence type="ECO:0000256" key="9">
    <source>
        <dbReference type="PIRSR" id="PIRSR601613-1"/>
    </source>
</evidence>
<gene>
    <name evidence="11" type="ORF">EDE15_3385</name>
</gene>
<name>A0A428MLT3_9BACT</name>
<comment type="catalytic activity">
    <reaction evidence="8">
        <text>L-tryptophan + O2 = indole-3-acetamide + CO2 + H2O</text>
        <dbReference type="Rhea" id="RHEA:16165"/>
        <dbReference type="ChEBI" id="CHEBI:15377"/>
        <dbReference type="ChEBI" id="CHEBI:15379"/>
        <dbReference type="ChEBI" id="CHEBI:16031"/>
        <dbReference type="ChEBI" id="CHEBI:16526"/>
        <dbReference type="ChEBI" id="CHEBI:57912"/>
        <dbReference type="EC" id="1.13.12.3"/>
    </reaction>
</comment>
<comment type="pathway">
    <text evidence="2">Plant hormone metabolism; auxin biosynthesis.</text>
</comment>
<evidence type="ECO:0000313" key="12">
    <source>
        <dbReference type="Proteomes" id="UP000269669"/>
    </source>
</evidence>
<dbReference type="SUPFAM" id="SSF51905">
    <property type="entry name" value="FAD/NAD(P)-binding domain"/>
    <property type="match status" value="1"/>
</dbReference>
<accession>A0A428MLT3</accession>
<keyword evidence="6" id="KW-0560">Oxidoreductase</keyword>
<comment type="caution">
    <text evidence="11">The sequence shown here is derived from an EMBL/GenBank/DDBJ whole genome shotgun (WGS) entry which is preliminary data.</text>
</comment>
<feature type="binding site" evidence="9">
    <location>
        <position position="204"/>
    </location>
    <ligand>
        <name>FAD</name>
        <dbReference type="ChEBI" id="CHEBI:57692"/>
    </ligand>
</feature>
<dbReference type="GO" id="GO:0009851">
    <property type="term" value="P:auxin biosynthetic process"/>
    <property type="evidence" value="ECO:0007669"/>
    <property type="project" value="UniProtKB-KW"/>
</dbReference>
<dbReference type="Pfam" id="PF01593">
    <property type="entry name" value="Amino_oxidase"/>
    <property type="match status" value="2"/>
</dbReference>
<evidence type="ECO:0000256" key="3">
    <source>
        <dbReference type="ARBA" id="ARBA00005833"/>
    </source>
</evidence>
<dbReference type="InterPro" id="IPR002937">
    <property type="entry name" value="Amino_oxidase"/>
</dbReference>